<dbReference type="PANTHER" id="PTHR44329:SF288">
    <property type="entry name" value="MITOGEN-ACTIVATED PROTEIN KINASE KINASE KINASE 20"/>
    <property type="match status" value="1"/>
</dbReference>
<evidence type="ECO:0000256" key="3">
    <source>
        <dbReference type="ARBA" id="ARBA00022777"/>
    </source>
</evidence>
<dbReference type="PROSITE" id="PS50011">
    <property type="entry name" value="PROTEIN_KINASE_DOM"/>
    <property type="match status" value="1"/>
</dbReference>
<dbReference type="SMR" id="A0A015KCG5"/>
<dbReference type="OrthoDB" id="4062651at2759"/>
<accession>A0A015KCG5</accession>
<name>A0A015KCG5_RHIIW</name>
<dbReference type="InterPro" id="IPR001245">
    <property type="entry name" value="Ser-Thr/Tyr_kinase_cat_dom"/>
</dbReference>
<dbReference type="InterPro" id="IPR000719">
    <property type="entry name" value="Prot_kinase_dom"/>
</dbReference>
<sequence length="627" mass="73550">MISLLKAESKEELNQIFSDIEKSDGNDVKDWIDYYQITHILATMNSLASLMDVEIWNRYGNNINTAEAAHSLVNRTGKQLKLLSAILRGQKLDERHLKIIEIQDFSAVPYTKQDKSQVKRQLFAINRKEKRNQKNKEDNNSLKRKYGQSKIQPIDENNYEFKKTGKGGYSSVYSAIWKGGPLYYDYHSKNWIRKTDKKVVLKCLITSEFLNVVKAYLTDKDRIFLEVYGISQNPDTKEYVMVFHYNKMTEIYERYAKKSFTNWFYNLPTNDFIQQMQLKINYYYDIIFEWIPYDQLDDIEEIGKGGFATVYSAIWEDGPLYYDDDNKEWSREKNKKVALKCLNSSRNINERFLNEAKEYSIDSLNILRIHGISQNPDTKNYILVLQYAEGGDFNKWINGNYENFDWTNKIKVLNNIINGLKEIHQKKKVHHDFHTGNILFLFSSTSDISDYTRISDMGLCGEVDNIDEEKIYGVMPYVAPEVLRGNLYTQATDIYSFGMVMHFIATGRQPFADRAHDEFLALDICKEEVRPELNELEAPKTYIELMKRCWDSNPNNRPNAAEISDQIRFWKNVDFECIENYRKSNLSERKSLIIHPQAVYTSRILNLYTKNLSKNYISNHSDCAIVD</sequence>
<evidence type="ECO:0000256" key="4">
    <source>
        <dbReference type="ARBA" id="ARBA00022840"/>
    </source>
</evidence>
<dbReference type="Proteomes" id="UP000022910">
    <property type="component" value="Unassembled WGS sequence"/>
</dbReference>
<dbReference type="Gene3D" id="1.10.510.10">
    <property type="entry name" value="Transferase(Phosphotransferase) domain 1"/>
    <property type="match status" value="1"/>
</dbReference>
<dbReference type="AlphaFoldDB" id="A0A015KCG5"/>
<dbReference type="Pfam" id="PF07714">
    <property type="entry name" value="PK_Tyr_Ser-Thr"/>
    <property type="match status" value="1"/>
</dbReference>
<dbReference type="SUPFAM" id="SSF56112">
    <property type="entry name" value="Protein kinase-like (PK-like)"/>
    <property type="match status" value="1"/>
</dbReference>
<evidence type="ECO:0000256" key="1">
    <source>
        <dbReference type="ARBA" id="ARBA00022679"/>
    </source>
</evidence>
<dbReference type="PANTHER" id="PTHR44329">
    <property type="entry name" value="SERINE/THREONINE-PROTEIN KINASE TNNI3K-RELATED"/>
    <property type="match status" value="1"/>
</dbReference>
<gene>
    <name evidence="7" type="ORF">RirG_209530</name>
</gene>
<reference evidence="7 8" key="1">
    <citation type="submission" date="2014-02" db="EMBL/GenBank/DDBJ databases">
        <title>Single nucleus genome sequencing reveals high similarity among nuclei of an endomycorrhizal fungus.</title>
        <authorList>
            <person name="Lin K."/>
            <person name="Geurts R."/>
            <person name="Zhang Z."/>
            <person name="Limpens E."/>
            <person name="Saunders D.G."/>
            <person name="Mu D."/>
            <person name="Pang E."/>
            <person name="Cao H."/>
            <person name="Cha H."/>
            <person name="Lin T."/>
            <person name="Zhou Q."/>
            <person name="Shang Y."/>
            <person name="Li Y."/>
            <person name="Ivanov S."/>
            <person name="Sharma T."/>
            <person name="Velzen R.V."/>
            <person name="Ruijter N.D."/>
            <person name="Aanen D.K."/>
            <person name="Win J."/>
            <person name="Kamoun S."/>
            <person name="Bisseling T."/>
            <person name="Huang S."/>
        </authorList>
    </citation>
    <scope>NUCLEOTIDE SEQUENCE [LARGE SCALE GENOMIC DNA]</scope>
    <source>
        <strain evidence="8">DAOM197198w</strain>
    </source>
</reference>
<dbReference type="HOGENOM" id="CLU_436243_0_0_1"/>
<protein>
    <submittedName>
        <fullName evidence="7">Rad53p</fullName>
    </submittedName>
</protein>
<keyword evidence="1" id="KW-0808">Transferase</keyword>
<evidence type="ECO:0000259" key="6">
    <source>
        <dbReference type="PROSITE" id="PS50011"/>
    </source>
</evidence>
<dbReference type="InterPro" id="IPR011009">
    <property type="entry name" value="Kinase-like_dom_sf"/>
</dbReference>
<feature type="compositionally biased region" description="Basic and acidic residues" evidence="5">
    <location>
        <begin position="132"/>
        <end position="141"/>
    </location>
</feature>
<evidence type="ECO:0000313" key="7">
    <source>
        <dbReference type="EMBL" id="EXX57181.1"/>
    </source>
</evidence>
<evidence type="ECO:0000256" key="5">
    <source>
        <dbReference type="SAM" id="MobiDB-lite"/>
    </source>
</evidence>
<feature type="region of interest" description="Disordered" evidence="5">
    <location>
        <begin position="124"/>
        <end position="147"/>
    </location>
</feature>
<keyword evidence="8" id="KW-1185">Reference proteome</keyword>
<keyword evidence="4" id="KW-0067">ATP-binding</keyword>
<proteinExistence type="predicted"/>
<dbReference type="GO" id="GO:0004674">
    <property type="term" value="F:protein serine/threonine kinase activity"/>
    <property type="evidence" value="ECO:0007669"/>
    <property type="project" value="TreeGrafter"/>
</dbReference>
<dbReference type="InterPro" id="IPR051681">
    <property type="entry name" value="Ser/Thr_Kinases-Pseudokinases"/>
</dbReference>
<feature type="domain" description="Protein kinase" evidence="6">
    <location>
        <begin position="296"/>
        <end position="569"/>
    </location>
</feature>
<organism evidence="7 8">
    <name type="scientific">Rhizophagus irregularis (strain DAOM 197198w)</name>
    <name type="common">Glomus intraradices</name>
    <dbReference type="NCBI Taxonomy" id="1432141"/>
    <lineage>
        <taxon>Eukaryota</taxon>
        <taxon>Fungi</taxon>
        <taxon>Fungi incertae sedis</taxon>
        <taxon>Mucoromycota</taxon>
        <taxon>Glomeromycotina</taxon>
        <taxon>Glomeromycetes</taxon>
        <taxon>Glomerales</taxon>
        <taxon>Glomeraceae</taxon>
        <taxon>Rhizophagus</taxon>
    </lineage>
</organism>
<evidence type="ECO:0000256" key="2">
    <source>
        <dbReference type="ARBA" id="ARBA00022741"/>
    </source>
</evidence>
<keyword evidence="3" id="KW-0418">Kinase</keyword>
<keyword evidence="2" id="KW-0547">Nucleotide-binding</keyword>
<dbReference type="GO" id="GO:0005524">
    <property type="term" value="F:ATP binding"/>
    <property type="evidence" value="ECO:0007669"/>
    <property type="project" value="UniProtKB-KW"/>
</dbReference>
<dbReference type="EMBL" id="JEMT01027431">
    <property type="protein sequence ID" value="EXX57181.1"/>
    <property type="molecule type" value="Genomic_DNA"/>
</dbReference>
<evidence type="ECO:0000313" key="8">
    <source>
        <dbReference type="Proteomes" id="UP000022910"/>
    </source>
</evidence>
<comment type="caution">
    <text evidence="7">The sequence shown here is derived from an EMBL/GenBank/DDBJ whole genome shotgun (WGS) entry which is preliminary data.</text>
</comment>